<feature type="transmembrane region" description="Helical" evidence="1">
    <location>
        <begin position="125"/>
        <end position="145"/>
    </location>
</feature>
<feature type="transmembrane region" description="Helical" evidence="1">
    <location>
        <begin position="82"/>
        <end position="104"/>
    </location>
</feature>
<evidence type="ECO:0000256" key="1">
    <source>
        <dbReference type="SAM" id="Phobius"/>
    </source>
</evidence>
<gene>
    <name evidence="2" type="ORF">PFISCL1PPCAC_12929</name>
</gene>
<keyword evidence="1" id="KW-0812">Transmembrane</keyword>
<organism evidence="2 3">
    <name type="scientific">Pristionchus fissidentatus</name>
    <dbReference type="NCBI Taxonomy" id="1538716"/>
    <lineage>
        <taxon>Eukaryota</taxon>
        <taxon>Metazoa</taxon>
        <taxon>Ecdysozoa</taxon>
        <taxon>Nematoda</taxon>
        <taxon>Chromadorea</taxon>
        <taxon>Rhabditida</taxon>
        <taxon>Rhabditina</taxon>
        <taxon>Diplogasteromorpha</taxon>
        <taxon>Diplogasteroidea</taxon>
        <taxon>Neodiplogasteridae</taxon>
        <taxon>Pristionchus</taxon>
    </lineage>
</organism>
<sequence length="184" mass="20948">FSTQKYIAIFSLLTIHPIILLILFSKKCVMSRPIKYGYAFEQLSLVLNEVIFSFLSRPYPLFPYSGLYCDGPICRSAMSRSIFMYFIAFSIVVDVPSIAVLIMQMHSNIMERTRSRFKLSAKMQVAVMICCYFLLTLNLIGFGHFSVDSDNYYELAQKPEMTQVIARGGMHIIFGGPGDLGKFQ</sequence>
<keyword evidence="1" id="KW-0472">Membrane</keyword>
<feature type="transmembrane region" description="Helical" evidence="1">
    <location>
        <begin position="6"/>
        <end position="24"/>
    </location>
</feature>
<dbReference type="Pfam" id="PF10327">
    <property type="entry name" value="7TM_GPCR_Sri"/>
    <property type="match status" value="1"/>
</dbReference>
<protein>
    <recommendedName>
        <fullName evidence="4">G protein-coupled receptor</fullName>
    </recommendedName>
</protein>
<keyword evidence="1" id="KW-1133">Transmembrane helix</keyword>
<dbReference type="EMBL" id="BTSY01000004">
    <property type="protein sequence ID" value="GMT21632.1"/>
    <property type="molecule type" value="Genomic_DNA"/>
</dbReference>
<dbReference type="AlphaFoldDB" id="A0AAV5VSE4"/>
<dbReference type="PANTHER" id="PTHR45830">
    <property type="entry name" value="SERPENTINE RECEPTOR, CLASS I"/>
    <property type="match status" value="1"/>
</dbReference>
<comment type="caution">
    <text evidence="2">The sequence shown here is derived from an EMBL/GenBank/DDBJ whole genome shotgun (WGS) entry which is preliminary data.</text>
</comment>
<feature type="non-terminal residue" evidence="2">
    <location>
        <position position="184"/>
    </location>
</feature>
<evidence type="ECO:0000313" key="3">
    <source>
        <dbReference type="Proteomes" id="UP001432322"/>
    </source>
</evidence>
<keyword evidence="3" id="KW-1185">Reference proteome</keyword>
<dbReference type="InterPro" id="IPR019429">
    <property type="entry name" value="7TM_GPCR_serpentine_rcpt_Sri"/>
</dbReference>
<proteinExistence type="predicted"/>
<accession>A0AAV5VSE4</accession>
<dbReference type="Proteomes" id="UP001432322">
    <property type="component" value="Unassembled WGS sequence"/>
</dbReference>
<name>A0AAV5VSE4_9BILA</name>
<feature type="non-terminal residue" evidence="2">
    <location>
        <position position="1"/>
    </location>
</feature>
<dbReference type="PANTHER" id="PTHR45830:SF15">
    <property type="entry name" value="SERPENTINE RECEPTOR, CLASS I"/>
    <property type="match status" value="1"/>
</dbReference>
<evidence type="ECO:0008006" key="4">
    <source>
        <dbReference type="Google" id="ProtNLM"/>
    </source>
</evidence>
<evidence type="ECO:0000313" key="2">
    <source>
        <dbReference type="EMBL" id="GMT21632.1"/>
    </source>
</evidence>
<reference evidence="2" key="1">
    <citation type="submission" date="2023-10" db="EMBL/GenBank/DDBJ databases">
        <title>Genome assembly of Pristionchus species.</title>
        <authorList>
            <person name="Yoshida K."/>
            <person name="Sommer R.J."/>
        </authorList>
    </citation>
    <scope>NUCLEOTIDE SEQUENCE</scope>
    <source>
        <strain evidence="2">RS5133</strain>
    </source>
</reference>